<protein>
    <submittedName>
        <fullName evidence="1">Uncharacterized protein</fullName>
    </submittedName>
</protein>
<reference evidence="1" key="1">
    <citation type="submission" date="2019-05" db="EMBL/GenBank/DDBJ databases">
        <title>Annotation for the trematode Fasciolopsis buski.</title>
        <authorList>
            <person name="Choi Y.-J."/>
        </authorList>
    </citation>
    <scope>NUCLEOTIDE SEQUENCE</scope>
    <source>
        <strain evidence="1">HT</strain>
        <tissue evidence="1">Whole worm</tissue>
    </source>
</reference>
<organism evidence="1 2">
    <name type="scientific">Fasciolopsis buskii</name>
    <dbReference type="NCBI Taxonomy" id="27845"/>
    <lineage>
        <taxon>Eukaryota</taxon>
        <taxon>Metazoa</taxon>
        <taxon>Spiralia</taxon>
        <taxon>Lophotrochozoa</taxon>
        <taxon>Platyhelminthes</taxon>
        <taxon>Trematoda</taxon>
        <taxon>Digenea</taxon>
        <taxon>Plagiorchiida</taxon>
        <taxon>Echinostomata</taxon>
        <taxon>Echinostomatoidea</taxon>
        <taxon>Fasciolidae</taxon>
        <taxon>Fasciolopsis</taxon>
    </lineage>
</organism>
<proteinExistence type="predicted"/>
<keyword evidence="2" id="KW-1185">Reference proteome</keyword>
<comment type="caution">
    <text evidence="1">The sequence shown here is derived from an EMBL/GenBank/DDBJ whole genome shotgun (WGS) entry which is preliminary data.</text>
</comment>
<name>A0A8E0S285_9TREM</name>
<accession>A0A8E0S285</accession>
<dbReference type="AlphaFoldDB" id="A0A8E0S285"/>
<gene>
    <name evidence="1" type="ORF">FBUS_07012</name>
</gene>
<evidence type="ECO:0000313" key="1">
    <source>
        <dbReference type="EMBL" id="KAA0197126.1"/>
    </source>
</evidence>
<sequence length="107" mass="11922">MRNVSEIVKEDTRWIEMRPSNVNDLGASLLSGLEEWTKNVTVSSDGKWIRWRGLLLCPGVSGAREVLAALSKLDANKEQSVTVSSIRIGASAFSHSLVQYFDHFLFP</sequence>
<dbReference type="EMBL" id="LUCM01002580">
    <property type="protein sequence ID" value="KAA0197126.1"/>
    <property type="molecule type" value="Genomic_DNA"/>
</dbReference>
<evidence type="ECO:0000313" key="2">
    <source>
        <dbReference type="Proteomes" id="UP000728185"/>
    </source>
</evidence>
<dbReference type="Proteomes" id="UP000728185">
    <property type="component" value="Unassembled WGS sequence"/>
</dbReference>